<evidence type="ECO:0000256" key="9">
    <source>
        <dbReference type="ARBA" id="ARBA00023235"/>
    </source>
</evidence>
<feature type="domain" description="Nudix hydrolase" evidence="12">
    <location>
        <begin position="32"/>
        <end position="164"/>
    </location>
</feature>
<feature type="active site" evidence="10 11">
    <location>
        <position position="116"/>
    </location>
</feature>
<evidence type="ECO:0000256" key="7">
    <source>
        <dbReference type="ARBA" id="ARBA00023211"/>
    </source>
</evidence>
<comment type="pathway">
    <text evidence="1 10">Isoprenoid biosynthesis; dimethylallyl diphosphate biosynthesis; dimethylallyl diphosphate from isopentenyl diphosphate: step 1/1.</text>
</comment>
<dbReference type="Proteomes" id="UP000050342">
    <property type="component" value="Unassembled WGS sequence"/>
</dbReference>
<evidence type="ECO:0000256" key="2">
    <source>
        <dbReference type="ARBA" id="ARBA00007579"/>
    </source>
</evidence>
<dbReference type="InterPro" id="IPR056375">
    <property type="entry name" value="Idi_bact"/>
</dbReference>
<dbReference type="CDD" id="cd02885">
    <property type="entry name" value="NUDIX_IPP_Isomerase"/>
    <property type="match status" value="1"/>
</dbReference>
<keyword evidence="6 10" id="KW-0460">Magnesium</keyword>
<comment type="cofactor">
    <cofactor evidence="10">
        <name>Mn(2+)</name>
        <dbReference type="ChEBI" id="CHEBI:29035"/>
    </cofactor>
    <text evidence="10">Binds 1 Mn(2+) ion per subunit.</text>
</comment>
<keyword evidence="7 10" id="KW-0464">Manganese</keyword>
<dbReference type="PANTHER" id="PTHR10885:SF0">
    <property type="entry name" value="ISOPENTENYL-DIPHOSPHATE DELTA-ISOMERASE"/>
    <property type="match status" value="1"/>
</dbReference>
<dbReference type="NCBIfam" id="NF002995">
    <property type="entry name" value="PRK03759.1"/>
    <property type="match status" value="1"/>
</dbReference>
<dbReference type="EC" id="5.3.3.2" evidence="3 10"/>
<name>A0A0Q0YSL3_9PSED</name>
<evidence type="ECO:0000256" key="5">
    <source>
        <dbReference type="ARBA" id="ARBA00022723"/>
    </source>
</evidence>
<dbReference type="InterPro" id="IPR011876">
    <property type="entry name" value="IsopentenylPP_isomerase_typ1"/>
</dbReference>
<comment type="function">
    <text evidence="10">Catalyzes the 1,3-allylic rearrangement of the homoallylic substrate isopentenyl (IPP) to its highly electrophilic allylic isomer, dimethylallyl diphosphate (DMAPP).</text>
</comment>
<feature type="binding site" evidence="10">
    <location>
        <position position="34"/>
    </location>
    <ligand>
        <name>Mn(2+)</name>
        <dbReference type="ChEBI" id="CHEBI:29035"/>
    </ligand>
</feature>
<evidence type="ECO:0000313" key="14">
    <source>
        <dbReference type="Proteomes" id="UP000050342"/>
    </source>
</evidence>
<dbReference type="RefSeq" id="WP_055104491.1">
    <property type="nucleotide sequence ID" value="NZ_LLWH01000212.1"/>
</dbReference>
<feature type="binding site" evidence="10">
    <location>
        <position position="114"/>
    </location>
    <ligand>
        <name>Mn(2+)</name>
        <dbReference type="ChEBI" id="CHEBI:29035"/>
    </ligand>
</feature>
<organism evidence="13 14">
    <name type="scientific">Pseudomonas endophytica</name>
    <dbReference type="NCBI Taxonomy" id="1563157"/>
    <lineage>
        <taxon>Bacteria</taxon>
        <taxon>Pseudomonadati</taxon>
        <taxon>Pseudomonadota</taxon>
        <taxon>Gammaproteobacteria</taxon>
        <taxon>Pseudomonadales</taxon>
        <taxon>Pseudomonadaceae</taxon>
        <taxon>Pseudomonas</taxon>
    </lineage>
</organism>
<feature type="binding site" evidence="10">
    <location>
        <position position="28"/>
    </location>
    <ligand>
        <name>Mn(2+)</name>
        <dbReference type="ChEBI" id="CHEBI:29035"/>
    </ligand>
</feature>
<dbReference type="EMBL" id="LLWH01000212">
    <property type="protein sequence ID" value="KQB52013.1"/>
    <property type="molecule type" value="Genomic_DNA"/>
</dbReference>
<dbReference type="Gene3D" id="3.90.79.10">
    <property type="entry name" value="Nucleoside Triphosphate Pyrophosphohydrolase"/>
    <property type="match status" value="1"/>
</dbReference>
<evidence type="ECO:0000256" key="8">
    <source>
        <dbReference type="ARBA" id="ARBA00023229"/>
    </source>
</evidence>
<dbReference type="PROSITE" id="PS51462">
    <property type="entry name" value="NUDIX"/>
    <property type="match status" value="1"/>
</dbReference>
<dbReference type="OrthoDB" id="9809458at2"/>
<dbReference type="UniPathway" id="UPA00059">
    <property type="reaction ID" value="UER00104"/>
</dbReference>
<feature type="binding site" evidence="10">
    <location>
        <position position="71"/>
    </location>
    <ligand>
        <name>Mn(2+)</name>
        <dbReference type="ChEBI" id="CHEBI:29035"/>
    </ligand>
</feature>
<comment type="cofactor">
    <cofactor evidence="10">
        <name>Mg(2+)</name>
        <dbReference type="ChEBI" id="CHEBI:18420"/>
    </cofactor>
    <text evidence="10">Binds 1 Mg(2+) ion per subunit. The magnesium ion binds only when substrate is bound.</text>
</comment>
<keyword evidence="14" id="KW-1185">Reference proteome</keyword>
<dbReference type="GO" id="GO:0005737">
    <property type="term" value="C:cytoplasm"/>
    <property type="evidence" value="ECO:0007669"/>
    <property type="project" value="UniProtKB-SubCell"/>
</dbReference>
<evidence type="ECO:0000256" key="6">
    <source>
        <dbReference type="ARBA" id="ARBA00022842"/>
    </source>
</evidence>
<accession>A0A0Q0YSL3</accession>
<dbReference type="SUPFAM" id="SSF55811">
    <property type="entry name" value="Nudix"/>
    <property type="match status" value="1"/>
</dbReference>
<dbReference type="PANTHER" id="PTHR10885">
    <property type="entry name" value="ISOPENTENYL-DIPHOSPHATE DELTA-ISOMERASE"/>
    <property type="match status" value="1"/>
</dbReference>
<feature type="binding site" evidence="10">
    <location>
        <position position="116"/>
    </location>
    <ligand>
        <name>Mn(2+)</name>
        <dbReference type="ChEBI" id="CHEBI:29035"/>
    </ligand>
</feature>
<feature type="active site" evidence="10 11">
    <location>
        <position position="69"/>
    </location>
</feature>
<keyword evidence="5 10" id="KW-0479">Metal-binding</keyword>
<dbReference type="GO" id="GO:0009240">
    <property type="term" value="P:isopentenyl diphosphate biosynthetic process"/>
    <property type="evidence" value="ECO:0007669"/>
    <property type="project" value="TreeGrafter"/>
</dbReference>
<dbReference type="STRING" id="1563157.AQS70_16010"/>
<dbReference type="InterPro" id="IPR015797">
    <property type="entry name" value="NUDIX_hydrolase-like_dom_sf"/>
</dbReference>
<keyword evidence="9 10" id="KW-0413">Isomerase</keyword>
<comment type="catalytic activity">
    <reaction evidence="10">
        <text>isopentenyl diphosphate = dimethylallyl diphosphate</text>
        <dbReference type="Rhea" id="RHEA:23284"/>
        <dbReference type="ChEBI" id="CHEBI:57623"/>
        <dbReference type="ChEBI" id="CHEBI:128769"/>
        <dbReference type="EC" id="5.3.3.2"/>
    </reaction>
</comment>
<dbReference type="GO" id="GO:0050992">
    <property type="term" value="P:dimethylallyl diphosphate biosynthetic process"/>
    <property type="evidence" value="ECO:0007669"/>
    <property type="project" value="UniProtKB-UniRule"/>
</dbReference>
<dbReference type="AlphaFoldDB" id="A0A0Q0YSL3"/>
<feature type="binding site" evidence="10">
    <location>
        <position position="89"/>
    </location>
    <ligand>
        <name>Mg(2+)</name>
        <dbReference type="ChEBI" id="CHEBI:18420"/>
    </ligand>
</feature>
<proteinExistence type="inferred from homology"/>
<evidence type="ECO:0000256" key="11">
    <source>
        <dbReference type="PIRSR" id="PIRSR018427-1"/>
    </source>
</evidence>
<dbReference type="HAMAP" id="MF_00202">
    <property type="entry name" value="Idi"/>
    <property type="match status" value="1"/>
</dbReference>
<keyword evidence="8 10" id="KW-0414">Isoprene biosynthesis</keyword>
<dbReference type="GO" id="GO:0046872">
    <property type="term" value="F:metal ion binding"/>
    <property type="evidence" value="ECO:0007669"/>
    <property type="project" value="UniProtKB-KW"/>
</dbReference>
<sequence length="201" mass="22907">MTCSDEETLILVDHLDTQTGTAQKLHVHQQGLLHRAFSIFVFNDQGQLMLQHRALSKYHSGGLWTNTCCGHPRPEESTANAARRRLQEEMGFECPLFEVGTLIYKAKVSNDLIEHEFDHVYVGRFNAQAQPDPNEAHDWAWIDTQTLTTQLIEQPELYTVWFKKILEQPSANLDSLKDYAQRLNSPPSKGSLNSTLVHLAH</sequence>
<gene>
    <name evidence="10" type="primary">idi</name>
    <name evidence="13" type="ORF">AQS70_16010</name>
</gene>
<dbReference type="GO" id="GO:0004452">
    <property type="term" value="F:isopentenyl-diphosphate delta-isomerase activity"/>
    <property type="evidence" value="ECO:0007669"/>
    <property type="project" value="UniProtKB-UniRule"/>
</dbReference>
<evidence type="ECO:0000256" key="10">
    <source>
        <dbReference type="HAMAP-Rule" id="MF_00202"/>
    </source>
</evidence>
<comment type="similarity">
    <text evidence="2 10">Belongs to the IPP isomerase type 1 family.</text>
</comment>
<evidence type="ECO:0000256" key="1">
    <source>
        <dbReference type="ARBA" id="ARBA00004826"/>
    </source>
</evidence>
<dbReference type="Pfam" id="PF00293">
    <property type="entry name" value="NUDIX"/>
    <property type="match status" value="1"/>
</dbReference>
<reference evidence="13 14" key="1">
    <citation type="submission" date="2015-10" db="EMBL/GenBank/DDBJ databases">
        <title>Pseudomonas helleri sp. nov. and Pseudomonas weihenstephanensis sp. nov., isolated from raw cows milk.</title>
        <authorList>
            <person name="Von Neubeck M."/>
            <person name="Huptas C."/>
            <person name="Wenning M."/>
            <person name="Scherer S."/>
        </authorList>
    </citation>
    <scope>NUCLEOTIDE SEQUENCE [LARGE SCALE GENOMIC DNA]</scope>
    <source>
        <strain evidence="13 14">BSTT44</strain>
    </source>
</reference>
<comment type="subcellular location">
    <subcellularLocation>
        <location evidence="10">Cytoplasm</location>
    </subcellularLocation>
</comment>
<comment type="caution">
    <text evidence="13">The sequence shown here is derived from an EMBL/GenBank/DDBJ whole genome shotgun (WGS) entry which is preliminary data.</text>
</comment>
<protein>
    <recommendedName>
        <fullName evidence="3 10">Isopentenyl-diphosphate Delta-isomerase</fullName>
        <shortName evidence="10">IPP isomerase</shortName>
        <ecNumber evidence="3 10">5.3.3.2</ecNumber>
    </recommendedName>
    <alternativeName>
        <fullName evidence="10">IPP:DMAPP isomerase</fullName>
    </alternativeName>
    <alternativeName>
        <fullName evidence="10">Isopentenyl pyrophosphate isomerase</fullName>
    </alternativeName>
</protein>
<evidence type="ECO:0000313" key="13">
    <source>
        <dbReference type="EMBL" id="KQB52013.1"/>
    </source>
</evidence>
<dbReference type="InterPro" id="IPR000086">
    <property type="entry name" value="NUDIX_hydrolase_dom"/>
</dbReference>
<dbReference type="PIRSF" id="PIRSF018427">
    <property type="entry name" value="Isopntndiph_ism"/>
    <property type="match status" value="1"/>
</dbReference>
<dbReference type="NCBIfam" id="TIGR02150">
    <property type="entry name" value="IPP_isom_1"/>
    <property type="match status" value="1"/>
</dbReference>
<evidence type="ECO:0000259" key="12">
    <source>
        <dbReference type="PROSITE" id="PS51462"/>
    </source>
</evidence>
<evidence type="ECO:0000256" key="3">
    <source>
        <dbReference type="ARBA" id="ARBA00012057"/>
    </source>
</evidence>
<keyword evidence="4 10" id="KW-0963">Cytoplasm</keyword>
<evidence type="ECO:0000256" key="4">
    <source>
        <dbReference type="ARBA" id="ARBA00022490"/>
    </source>
</evidence>